<dbReference type="InterPro" id="IPR001594">
    <property type="entry name" value="Palmitoyltrfase_DHHC"/>
</dbReference>
<dbReference type="EMBL" id="JAPMOS010000034">
    <property type="protein sequence ID" value="KAJ4458104.1"/>
    <property type="molecule type" value="Genomic_DNA"/>
</dbReference>
<comment type="subcellular location">
    <subcellularLocation>
        <location evidence="1">Endomembrane system</location>
        <topology evidence="1">Multi-pass membrane protein</topology>
    </subcellularLocation>
</comment>
<evidence type="ECO:0000256" key="3">
    <source>
        <dbReference type="ARBA" id="ARBA00022679"/>
    </source>
</evidence>
<comment type="similarity">
    <text evidence="2 10">Belongs to the DHHC palmitoyltransferase family.</text>
</comment>
<sequence>MSSPNVPLDEEIEANPTCIRVYWWIAHLLGVGCVIWVCRGLSQRSIIHIVFDVILTVLCAYLYHALSFGDPGFVPLPSPGMAEDGGASTKAHLREHKEDPMWCLKCGIERPIRSKHCKHCKRCVMRYDHHCGWLGRCVGQYNHRRFWFLLISETSLCVFTFGMCVVGIVGGVQSSAAWLASNLYPVAMLPFLLVNGFFALSLCVMHTGVIATNTTSWEWLRRSKIPWFQHVPPEVAAPWSLGLCRNLRIFFWGDPRRLRYEAPTADQMKGKRASCCDECVSSCVAG</sequence>
<dbReference type="Proteomes" id="UP001141327">
    <property type="component" value="Unassembled WGS sequence"/>
</dbReference>
<keyword evidence="9 10" id="KW-0012">Acyltransferase</keyword>
<evidence type="ECO:0000256" key="7">
    <source>
        <dbReference type="ARBA" id="ARBA00023139"/>
    </source>
</evidence>
<accession>A0ABQ8ULB3</accession>
<evidence type="ECO:0000313" key="12">
    <source>
        <dbReference type="EMBL" id="KAJ4458104.1"/>
    </source>
</evidence>
<gene>
    <name evidence="12" type="ORF">PAPYR_6217</name>
</gene>
<evidence type="ECO:0000256" key="8">
    <source>
        <dbReference type="ARBA" id="ARBA00023288"/>
    </source>
</evidence>
<evidence type="ECO:0000256" key="2">
    <source>
        <dbReference type="ARBA" id="ARBA00008574"/>
    </source>
</evidence>
<keyword evidence="4 10" id="KW-0812">Transmembrane</keyword>
<evidence type="ECO:0000256" key="1">
    <source>
        <dbReference type="ARBA" id="ARBA00004127"/>
    </source>
</evidence>
<keyword evidence="6 10" id="KW-0472">Membrane</keyword>
<dbReference type="PANTHER" id="PTHR22883:SF301">
    <property type="entry name" value="PALMITOYLTRANSFERASE ZDHHC12"/>
    <property type="match status" value="1"/>
</dbReference>
<keyword evidence="8" id="KW-0449">Lipoprotein</keyword>
<reference evidence="12" key="1">
    <citation type="journal article" date="2022" name="bioRxiv">
        <title>Genomics of Preaxostyla Flagellates Illuminates Evolutionary Transitions and the Path Towards Mitochondrial Loss.</title>
        <authorList>
            <person name="Novak L.V.F."/>
            <person name="Treitli S.C."/>
            <person name="Pyrih J."/>
            <person name="Halakuc P."/>
            <person name="Pipaliya S.V."/>
            <person name="Vacek V."/>
            <person name="Brzon O."/>
            <person name="Soukal P."/>
            <person name="Eme L."/>
            <person name="Dacks J.B."/>
            <person name="Karnkowska A."/>
            <person name="Elias M."/>
            <person name="Hampl V."/>
        </authorList>
    </citation>
    <scope>NUCLEOTIDE SEQUENCE</scope>
    <source>
        <strain evidence="12">RCP-MX</strain>
    </source>
</reference>
<comment type="domain">
    <text evidence="10">The DHHC domain is required for palmitoyltransferase activity.</text>
</comment>
<evidence type="ECO:0000256" key="10">
    <source>
        <dbReference type="RuleBase" id="RU079119"/>
    </source>
</evidence>
<dbReference type="PROSITE" id="PS50216">
    <property type="entry name" value="DHHC"/>
    <property type="match status" value="1"/>
</dbReference>
<feature type="transmembrane region" description="Helical" evidence="10">
    <location>
        <begin position="146"/>
        <end position="169"/>
    </location>
</feature>
<keyword evidence="3 10" id="KW-0808">Transferase</keyword>
<feature type="transmembrane region" description="Helical" evidence="10">
    <location>
        <begin position="189"/>
        <end position="212"/>
    </location>
</feature>
<evidence type="ECO:0000256" key="4">
    <source>
        <dbReference type="ARBA" id="ARBA00022692"/>
    </source>
</evidence>
<evidence type="ECO:0000259" key="11">
    <source>
        <dbReference type="Pfam" id="PF01529"/>
    </source>
</evidence>
<comment type="caution">
    <text evidence="12">The sequence shown here is derived from an EMBL/GenBank/DDBJ whole genome shotgun (WGS) entry which is preliminary data.</text>
</comment>
<proteinExistence type="inferred from homology"/>
<dbReference type="PANTHER" id="PTHR22883">
    <property type="entry name" value="ZINC FINGER DHHC DOMAIN CONTAINING PROTEIN"/>
    <property type="match status" value="1"/>
</dbReference>
<keyword evidence="13" id="KW-1185">Reference proteome</keyword>
<evidence type="ECO:0000256" key="9">
    <source>
        <dbReference type="ARBA" id="ARBA00023315"/>
    </source>
</evidence>
<organism evidence="12 13">
    <name type="scientific">Paratrimastix pyriformis</name>
    <dbReference type="NCBI Taxonomy" id="342808"/>
    <lineage>
        <taxon>Eukaryota</taxon>
        <taxon>Metamonada</taxon>
        <taxon>Preaxostyla</taxon>
        <taxon>Paratrimastigidae</taxon>
        <taxon>Paratrimastix</taxon>
    </lineage>
</organism>
<dbReference type="Pfam" id="PF01529">
    <property type="entry name" value="DHHC"/>
    <property type="match status" value="1"/>
</dbReference>
<feature type="transmembrane region" description="Helical" evidence="10">
    <location>
        <begin position="21"/>
        <end position="39"/>
    </location>
</feature>
<evidence type="ECO:0000256" key="6">
    <source>
        <dbReference type="ARBA" id="ARBA00023136"/>
    </source>
</evidence>
<protein>
    <recommendedName>
        <fullName evidence="10">Palmitoyltransferase</fullName>
        <ecNumber evidence="10">2.3.1.225</ecNumber>
    </recommendedName>
</protein>
<dbReference type="InterPro" id="IPR039859">
    <property type="entry name" value="PFA4/ZDH16/20/ERF2-like"/>
</dbReference>
<name>A0ABQ8ULB3_9EUKA</name>
<keyword evidence="5 10" id="KW-1133">Transmembrane helix</keyword>
<evidence type="ECO:0000313" key="13">
    <source>
        <dbReference type="Proteomes" id="UP001141327"/>
    </source>
</evidence>
<evidence type="ECO:0000256" key="5">
    <source>
        <dbReference type="ARBA" id="ARBA00022989"/>
    </source>
</evidence>
<dbReference type="EC" id="2.3.1.225" evidence="10"/>
<comment type="catalytic activity">
    <reaction evidence="10">
        <text>L-cysteinyl-[protein] + hexadecanoyl-CoA = S-hexadecanoyl-L-cysteinyl-[protein] + CoA</text>
        <dbReference type="Rhea" id="RHEA:36683"/>
        <dbReference type="Rhea" id="RHEA-COMP:10131"/>
        <dbReference type="Rhea" id="RHEA-COMP:11032"/>
        <dbReference type="ChEBI" id="CHEBI:29950"/>
        <dbReference type="ChEBI" id="CHEBI:57287"/>
        <dbReference type="ChEBI" id="CHEBI:57379"/>
        <dbReference type="ChEBI" id="CHEBI:74151"/>
        <dbReference type="EC" id="2.3.1.225"/>
    </reaction>
</comment>
<feature type="domain" description="Palmitoyltransferase DHHC" evidence="11">
    <location>
        <begin position="98"/>
        <end position="221"/>
    </location>
</feature>
<keyword evidence="7" id="KW-0564">Palmitate</keyword>